<accession>A0A645FCF0</accession>
<evidence type="ECO:0000256" key="9">
    <source>
        <dbReference type="ARBA" id="ARBA00049558"/>
    </source>
</evidence>
<dbReference type="AlphaFoldDB" id="A0A645FCF0"/>
<feature type="domain" description="CMP/dCMP-type deaminase" evidence="10">
    <location>
        <begin position="1"/>
        <end position="124"/>
    </location>
</feature>
<dbReference type="CDD" id="cd01283">
    <property type="entry name" value="cytidine_deaminase"/>
    <property type="match status" value="1"/>
</dbReference>
<evidence type="ECO:0000313" key="11">
    <source>
        <dbReference type="EMBL" id="MPN10244.1"/>
    </source>
</evidence>
<evidence type="ECO:0000256" key="7">
    <source>
        <dbReference type="ARBA" id="ARBA00022833"/>
    </source>
</evidence>
<evidence type="ECO:0000256" key="6">
    <source>
        <dbReference type="ARBA" id="ARBA00022801"/>
    </source>
</evidence>
<evidence type="ECO:0000256" key="1">
    <source>
        <dbReference type="ARBA" id="ARBA00001947"/>
    </source>
</evidence>
<keyword evidence="7" id="KW-0862">Zinc</keyword>
<evidence type="ECO:0000256" key="5">
    <source>
        <dbReference type="ARBA" id="ARBA00022723"/>
    </source>
</evidence>
<dbReference type="Pfam" id="PF00383">
    <property type="entry name" value="dCMP_cyt_deam_1"/>
    <property type="match status" value="1"/>
</dbReference>
<dbReference type="NCBIfam" id="NF004064">
    <property type="entry name" value="PRK05578.1"/>
    <property type="match status" value="1"/>
</dbReference>
<evidence type="ECO:0000256" key="4">
    <source>
        <dbReference type="ARBA" id="ARBA00012783"/>
    </source>
</evidence>
<dbReference type="SUPFAM" id="SSF53927">
    <property type="entry name" value="Cytidine deaminase-like"/>
    <property type="match status" value="1"/>
</dbReference>
<dbReference type="InterPro" id="IPR050202">
    <property type="entry name" value="Cyt/Deoxycyt_deaminase"/>
</dbReference>
<dbReference type="GO" id="GO:0042802">
    <property type="term" value="F:identical protein binding"/>
    <property type="evidence" value="ECO:0007669"/>
    <property type="project" value="UniProtKB-ARBA"/>
</dbReference>
<evidence type="ECO:0000256" key="3">
    <source>
        <dbReference type="ARBA" id="ARBA00006576"/>
    </source>
</evidence>
<comment type="catalytic activity">
    <reaction evidence="9">
        <text>cytidine + H2O + H(+) = uridine + NH4(+)</text>
        <dbReference type="Rhea" id="RHEA:16069"/>
        <dbReference type="ChEBI" id="CHEBI:15377"/>
        <dbReference type="ChEBI" id="CHEBI:15378"/>
        <dbReference type="ChEBI" id="CHEBI:16704"/>
        <dbReference type="ChEBI" id="CHEBI:17562"/>
        <dbReference type="ChEBI" id="CHEBI:28938"/>
        <dbReference type="EC" id="3.5.4.5"/>
    </reaction>
</comment>
<dbReference type="FunFam" id="3.40.140.10:FF:000008">
    <property type="entry name" value="Cytidine deaminase"/>
    <property type="match status" value="1"/>
</dbReference>
<organism evidence="11">
    <name type="scientific">bioreactor metagenome</name>
    <dbReference type="NCBI Taxonomy" id="1076179"/>
    <lineage>
        <taxon>unclassified sequences</taxon>
        <taxon>metagenomes</taxon>
        <taxon>ecological metagenomes</taxon>
    </lineage>
</organism>
<dbReference type="InterPro" id="IPR006262">
    <property type="entry name" value="Cyt_deam_tetra"/>
</dbReference>
<comment type="caution">
    <text evidence="11">The sequence shown here is derived from an EMBL/GenBank/DDBJ whole genome shotgun (WGS) entry which is preliminary data.</text>
</comment>
<reference evidence="11" key="1">
    <citation type="submission" date="2019-08" db="EMBL/GenBank/DDBJ databases">
        <authorList>
            <person name="Kucharzyk K."/>
            <person name="Murdoch R.W."/>
            <person name="Higgins S."/>
            <person name="Loffler F."/>
        </authorList>
    </citation>
    <scope>NUCLEOTIDE SEQUENCE</scope>
</reference>
<protein>
    <recommendedName>
        <fullName evidence="4">cytidine deaminase</fullName>
        <ecNumber evidence="4">3.5.4.5</ecNumber>
    </recommendedName>
    <alternativeName>
        <fullName evidence="8">Cytidine aminohydrolase</fullName>
    </alternativeName>
</protein>
<dbReference type="GO" id="GO:0005829">
    <property type="term" value="C:cytosol"/>
    <property type="evidence" value="ECO:0007669"/>
    <property type="project" value="TreeGrafter"/>
</dbReference>
<dbReference type="InterPro" id="IPR002125">
    <property type="entry name" value="CMP_dCMP_dom"/>
</dbReference>
<dbReference type="GO" id="GO:0072527">
    <property type="term" value="P:pyrimidine-containing compound metabolic process"/>
    <property type="evidence" value="ECO:0007669"/>
    <property type="project" value="UniProtKB-ARBA"/>
</dbReference>
<comment type="cofactor">
    <cofactor evidence="1">
        <name>Zn(2+)</name>
        <dbReference type="ChEBI" id="CHEBI:29105"/>
    </cofactor>
</comment>
<proteinExistence type="inferred from homology"/>
<dbReference type="InterPro" id="IPR016192">
    <property type="entry name" value="APOBEC/CMP_deaminase_Zn-bd"/>
</dbReference>
<dbReference type="GO" id="GO:0004126">
    <property type="term" value="F:cytidine deaminase activity"/>
    <property type="evidence" value="ECO:0007669"/>
    <property type="project" value="UniProtKB-EC"/>
</dbReference>
<keyword evidence="5" id="KW-0479">Metal-binding</keyword>
<dbReference type="Gene3D" id="3.40.140.10">
    <property type="entry name" value="Cytidine Deaminase, domain 2"/>
    <property type="match status" value="1"/>
</dbReference>
<sequence length="132" mass="13858">MEELIKAARAARENAYVPYSKFKVGAAVLSKSGKVYVGCNVENASYGLTNCAERTAIFTAVSAGETDLAVLAVVADTIGPTAPCGSCRQVMAEFGISKIILCNIKGESRVVTLDDLLPYSFTKNDLTGAGDL</sequence>
<comment type="function">
    <text evidence="2">This enzyme scavenges exogenous and endogenous cytidine and 2'-deoxycytidine for UMP synthesis.</text>
</comment>
<gene>
    <name evidence="11" type="primary">cdd_33</name>
    <name evidence="11" type="ORF">SDC9_157539</name>
</gene>
<dbReference type="GO" id="GO:0008270">
    <property type="term" value="F:zinc ion binding"/>
    <property type="evidence" value="ECO:0007669"/>
    <property type="project" value="InterPro"/>
</dbReference>
<evidence type="ECO:0000259" key="10">
    <source>
        <dbReference type="PROSITE" id="PS51747"/>
    </source>
</evidence>
<keyword evidence="6 11" id="KW-0378">Hydrolase</keyword>
<dbReference type="PROSITE" id="PS00903">
    <property type="entry name" value="CYT_DCMP_DEAMINASES_1"/>
    <property type="match status" value="1"/>
</dbReference>
<dbReference type="PROSITE" id="PS51747">
    <property type="entry name" value="CYT_DCMP_DEAMINASES_2"/>
    <property type="match status" value="1"/>
</dbReference>
<comment type="similarity">
    <text evidence="3">Belongs to the cytidine and deoxycytidylate deaminase family.</text>
</comment>
<dbReference type="GO" id="GO:0055086">
    <property type="term" value="P:nucleobase-containing small molecule metabolic process"/>
    <property type="evidence" value="ECO:0007669"/>
    <property type="project" value="UniProtKB-ARBA"/>
</dbReference>
<dbReference type="NCBIfam" id="TIGR01354">
    <property type="entry name" value="cyt_deam_tetra"/>
    <property type="match status" value="1"/>
</dbReference>
<dbReference type="PANTHER" id="PTHR11644">
    <property type="entry name" value="CYTIDINE DEAMINASE"/>
    <property type="match status" value="1"/>
</dbReference>
<name>A0A645FCF0_9ZZZZ</name>
<dbReference type="InterPro" id="IPR016193">
    <property type="entry name" value="Cytidine_deaminase-like"/>
</dbReference>
<dbReference type="PANTHER" id="PTHR11644:SF2">
    <property type="entry name" value="CYTIDINE DEAMINASE"/>
    <property type="match status" value="1"/>
</dbReference>
<dbReference type="EC" id="3.5.4.5" evidence="4"/>
<evidence type="ECO:0000256" key="2">
    <source>
        <dbReference type="ARBA" id="ARBA00003949"/>
    </source>
</evidence>
<dbReference type="EMBL" id="VSSQ01056391">
    <property type="protein sequence ID" value="MPN10244.1"/>
    <property type="molecule type" value="Genomic_DNA"/>
</dbReference>
<evidence type="ECO:0000256" key="8">
    <source>
        <dbReference type="ARBA" id="ARBA00032005"/>
    </source>
</evidence>